<reference evidence="2 3" key="1">
    <citation type="journal article" date="2020" name="IScience">
        <title>Genome Sequencing of the Endangered Kingdonia uniflora (Circaeasteraceae, Ranunculales) Reveals Potential Mechanisms of Evolutionary Specialization.</title>
        <authorList>
            <person name="Sun Y."/>
            <person name="Deng T."/>
            <person name="Zhang A."/>
            <person name="Moore M.J."/>
            <person name="Landis J.B."/>
            <person name="Lin N."/>
            <person name="Zhang H."/>
            <person name="Zhang X."/>
            <person name="Huang J."/>
            <person name="Zhang X."/>
            <person name="Sun H."/>
            <person name="Wang H."/>
        </authorList>
    </citation>
    <scope>NUCLEOTIDE SEQUENCE [LARGE SCALE GENOMIC DNA]</scope>
    <source>
        <strain evidence="2">TB1705</strain>
        <tissue evidence="2">Leaf</tissue>
    </source>
</reference>
<accession>A0A7J7P171</accession>
<evidence type="ECO:0000313" key="3">
    <source>
        <dbReference type="Proteomes" id="UP000541444"/>
    </source>
</evidence>
<evidence type="ECO:0000313" key="2">
    <source>
        <dbReference type="EMBL" id="KAF6173175.1"/>
    </source>
</evidence>
<sequence>MSDPRFAFYVRVILEIAMLEAEVVTEESKKFDGDGLKIKHLEETTEREDHRAIDLIGGKDGDMSESSRSKSQKEVATLMREVHMINDSNRQKAQPKKTNPNPKPLLII</sequence>
<dbReference type="EMBL" id="JACGCM010000354">
    <property type="protein sequence ID" value="KAF6173175.1"/>
    <property type="molecule type" value="Genomic_DNA"/>
</dbReference>
<dbReference type="OrthoDB" id="10261556at2759"/>
<comment type="caution">
    <text evidence="2">The sequence shown here is derived from an EMBL/GenBank/DDBJ whole genome shotgun (WGS) entry which is preliminary data.</text>
</comment>
<organism evidence="2 3">
    <name type="scientific">Kingdonia uniflora</name>
    <dbReference type="NCBI Taxonomy" id="39325"/>
    <lineage>
        <taxon>Eukaryota</taxon>
        <taxon>Viridiplantae</taxon>
        <taxon>Streptophyta</taxon>
        <taxon>Embryophyta</taxon>
        <taxon>Tracheophyta</taxon>
        <taxon>Spermatophyta</taxon>
        <taxon>Magnoliopsida</taxon>
        <taxon>Ranunculales</taxon>
        <taxon>Circaeasteraceae</taxon>
        <taxon>Kingdonia</taxon>
    </lineage>
</organism>
<dbReference type="Proteomes" id="UP000541444">
    <property type="component" value="Unassembled WGS sequence"/>
</dbReference>
<name>A0A7J7P171_9MAGN</name>
<evidence type="ECO:0000256" key="1">
    <source>
        <dbReference type="SAM" id="MobiDB-lite"/>
    </source>
</evidence>
<proteinExistence type="predicted"/>
<feature type="compositionally biased region" description="Basic and acidic residues" evidence="1">
    <location>
        <begin position="42"/>
        <end position="73"/>
    </location>
</feature>
<keyword evidence="3" id="KW-1185">Reference proteome</keyword>
<gene>
    <name evidence="2" type="ORF">GIB67_028473</name>
</gene>
<protein>
    <submittedName>
        <fullName evidence="2">Uncharacterized protein</fullName>
    </submittedName>
</protein>
<dbReference type="AlphaFoldDB" id="A0A7J7P171"/>
<feature type="region of interest" description="Disordered" evidence="1">
    <location>
        <begin position="42"/>
        <end position="108"/>
    </location>
</feature>